<protein>
    <submittedName>
        <fullName evidence="3">Zinc protease</fullName>
    </submittedName>
</protein>
<dbReference type="Proteomes" id="UP000243924">
    <property type="component" value="Chromosome I"/>
</dbReference>
<dbReference type="SUPFAM" id="SSF63411">
    <property type="entry name" value="LuxS/MPP-like metallohydrolase"/>
    <property type="match status" value="2"/>
</dbReference>
<dbReference type="InterPro" id="IPR011249">
    <property type="entry name" value="Metalloenz_LuxS/M16"/>
</dbReference>
<dbReference type="RefSeq" id="WP_092389362.1">
    <property type="nucleotide sequence ID" value="NZ_LT629787.1"/>
</dbReference>
<dbReference type="Gene3D" id="3.30.830.10">
    <property type="entry name" value="Metalloenzyme, LuxS/M16 peptidase-like"/>
    <property type="match status" value="2"/>
</dbReference>
<dbReference type="InterPro" id="IPR007863">
    <property type="entry name" value="Peptidase_M16_C"/>
</dbReference>
<feature type="domain" description="Peptidase M16 C-terminal" evidence="2">
    <location>
        <begin position="246"/>
        <end position="421"/>
    </location>
</feature>
<keyword evidence="4" id="KW-1185">Reference proteome</keyword>
<dbReference type="GO" id="GO:0006508">
    <property type="term" value="P:proteolysis"/>
    <property type="evidence" value="ECO:0007669"/>
    <property type="project" value="UniProtKB-KW"/>
</dbReference>
<dbReference type="AlphaFoldDB" id="A0A1H2I1U4"/>
<keyword evidence="3" id="KW-0378">Hydrolase</keyword>
<dbReference type="Pfam" id="PF05193">
    <property type="entry name" value="Peptidase_M16_C"/>
    <property type="match status" value="1"/>
</dbReference>
<dbReference type="InterPro" id="IPR050361">
    <property type="entry name" value="MPP/UQCRC_Complex"/>
</dbReference>
<evidence type="ECO:0000259" key="1">
    <source>
        <dbReference type="Pfam" id="PF00675"/>
    </source>
</evidence>
<dbReference type="OrthoDB" id="9811314at2"/>
<sequence length="494" mass="53879">MSVQPMSPARWVGAIVMLIVVALLLWRETEKREPVSPTSEMEPASVNDLEIPGLNAADLPRLESLSVLVDDQPLPSRELDLQSWRTTQGGLVYFMPAPELPMFDLRLVFAAGASRDGDQPGIASLTNSLLGEGSGELDAGAIATGFEELGAQFDNSAHRDMATANLRSLSAMEQRQAALDLFIQVVAAPSFPEDAFERLREQYLAGLQLRQQRPAALASEAFWSALYPDHPYGHLPQGSVDSLAALTPQALHDFHKQFYNASNLTIALVGDLDRNEAEQIAQQLADALPQGRVADELPALPEVAGDHRHVDFDSQQTHILIGQHGVTRHDPDYPALYVANQILGGSGFGSRLMEQIREQRGLSYSVSSGFTPMAARGPFMISMQTRSDQAREALDVINQTLDQFIAEGPSDDELARAKRQLLGQFVLGTSSNSAIVSQLAANGFYDLPANQMQQFIKEIEALSAEDIRTALQQHLPAEQRLTITLGPPLDEDDA</sequence>
<organism evidence="3 4">
    <name type="scientific">Halopseudomonas salegens</name>
    <dbReference type="NCBI Taxonomy" id="1434072"/>
    <lineage>
        <taxon>Bacteria</taxon>
        <taxon>Pseudomonadati</taxon>
        <taxon>Pseudomonadota</taxon>
        <taxon>Gammaproteobacteria</taxon>
        <taxon>Pseudomonadales</taxon>
        <taxon>Pseudomonadaceae</taxon>
        <taxon>Halopseudomonas</taxon>
    </lineage>
</organism>
<evidence type="ECO:0000313" key="4">
    <source>
        <dbReference type="Proteomes" id="UP000243924"/>
    </source>
</evidence>
<dbReference type="PANTHER" id="PTHR11851">
    <property type="entry name" value="METALLOPROTEASE"/>
    <property type="match status" value="1"/>
</dbReference>
<dbReference type="EMBL" id="LT629787">
    <property type="protein sequence ID" value="SDU37935.1"/>
    <property type="molecule type" value="Genomic_DNA"/>
</dbReference>
<dbReference type="STRING" id="1434072.SAMN05216210_3478"/>
<evidence type="ECO:0000313" key="3">
    <source>
        <dbReference type="EMBL" id="SDU37935.1"/>
    </source>
</evidence>
<dbReference type="Pfam" id="PF00675">
    <property type="entry name" value="Peptidase_M16"/>
    <property type="match status" value="1"/>
</dbReference>
<dbReference type="GO" id="GO:0008233">
    <property type="term" value="F:peptidase activity"/>
    <property type="evidence" value="ECO:0007669"/>
    <property type="project" value="UniProtKB-KW"/>
</dbReference>
<accession>A0A1H2I1U4</accession>
<gene>
    <name evidence="3" type="ORF">SAMN05216210_3478</name>
</gene>
<evidence type="ECO:0000259" key="2">
    <source>
        <dbReference type="Pfam" id="PF05193"/>
    </source>
</evidence>
<name>A0A1H2I1U4_9GAMM</name>
<dbReference type="PANTHER" id="PTHR11851:SF224">
    <property type="entry name" value="PROCESSING PROTEASE"/>
    <property type="match status" value="1"/>
</dbReference>
<dbReference type="GO" id="GO:0046872">
    <property type="term" value="F:metal ion binding"/>
    <property type="evidence" value="ECO:0007669"/>
    <property type="project" value="InterPro"/>
</dbReference>
<keyword evidence="3" id="KW-0645">Protease</keyword>
<proteinExistence type="predicted"/>
<reference evidence="4" key="1">
    <citation type="submission" date="2016-10" db="EMBL/GenBank/DDBJ databases">
        <authorList>
            <person name="Varghese N."/>
            <person name="Submissions S."/>
        </authorList>
    </citation>
    <scope>NUCLEOTIDE SEQUENCE [LARGE SCALE GENOMIC DNA]</scope>
    <source>
        <strain evidence="4">CECT 8338</strain>
    </source>
</reference>
<dbReference type="InterPro" id="IPR011765">
    <property type="entry name" value="Pept_M16_N"/>
</dbReference>
<feature type="domain" description="Peptidase M16 N-terminal" evidence="1">
    <location>
        <begin position="105"/>
        <end position="232"/>
    </location>
</feature>